<dbReference type="EMBL" id="RQNR01000014">
    <property type="protein sequence ID" value="RQN22846.1"/>
    <property type="molecule type" value="Genomic_DNA"/>
</dbReference>
<name>A0AAE8FQ02_CLOPF</name>
<comment type="caution">
    <text evidence="1">The sequence shown here is derived from an EMBL/GenBank/DDBJ whole genome shotgun (WGS) entry which is preliminary data.</text>
</comment>
<proteinExistence type="predicted"/>
<protein>
    <submittedName>
        <fullName evidence="1">Uncharacterized protein</fullName>
    </submittedName>
</protein>
<gene>
    <name evidence="1" type="ORF">EHZ11_15130</name>
</gene>
<evidence type="ECO:0000313" key="1">
    <source>
        <dbReference type="EMBL" id="RQN22846.1"/>
    </source>
</evidence>
<dbReference type="RefSeq" id="WP_124231074.1">
    <property type="nucleotide sequence ID" value="NZ_JASNJJ010000022.1"/>
</dbReference>
<accession>A0AAE8FQ02</accession>
<sequence length="321" mass="38074">MIGKKERKYISIKNTIDSKKIYVEHLEEDFNLTINNVAEILGFSVENVQNYVLPYLLKCYADDYVKEYMKNKRIKVVVSKNSLVKYINKSLKLEEVKKVIAYEKEDVRLQGIINIIKDKRKLPSFFKYASEVLNLNFGKTEHDKERDKKRREKAYRGEIDTLDLLAAGSFDVSVIQEYYREQERLEARELREFNIFNVYKEDMYSIRQIKELIGLKHTQQVYRFLDKAASVKLRLNDMLVGSTSKGDRNIRYIITQEDLEEAKMECYRLILTNYTYNTIKAQAEVIAIMEGDIEEYVLQLLMLHAEEYVKTLEKEEKNKDK</sequence>
<dbReference type="Proteomes" id="UP000273641">
    <property type="component" value="Unassembled WGS sequence"/>
</dbReference>
<evidence type="ECO:0000313" key="2">
    <source>
        <dbReference type="Proteomes" id="UP000273641"/>
    </source>
</evidence>
<organism evidence="1 2">
    <name type="scientific">Clostridium perfringens</name>
    <dbReference type="NCBI Taxonomy" id="1502"/>
    <lineage>
        <taxon>Bacteria</taxon>
        <taxon>Bacillati</taxon>
        <taxon>Bacillota</taxon>
        <taxon>Clostridia</taxon>
        <taxon>Eubacteriales</taxon>
        <taxon>Clostridiaceae</taxon>
        <taxon>Clostridium</taxon>
    </lineage>
</organism>
<dbReference type="AlphaFoldDB" id="A0AAE8FQ02"/>
<reference evidence="1 2" key="1">
    <citation type="submission" date="2018-11" db="EMBL/GenBank/DDBJ databases">
        <title>Draft genome sequences of potential pathogenic Clostridium perfringens from environmental surface water in the North West Province, South Africa.</title>
        <authorList>
            <person name="Fourie J.C.J."/>
            <person name="Sanko T.J."/>
            <person name="Bezuidenhout C."/>
            <person name="Mienie C."/>
            <person name="Adeleke R."/>
        </authorList>
    </citation>
    <scope>NUCLEOTIDE SEQUENCE [LARGE SCALE GENOMIC DNA]</scope>
    <source>
        <strain evidence="1 2">SC4-C13</strain>
    </source>
</reference>